<name>A0AB39UUY1_9GAMM</name>
<dbReference type="Gene3D" id="1.10.150.320">
    <property type="entry name" value="Photosystem II 12 kDa extrinsic protein"/>
    <property type="match status" value="1"/>
</dbReference>
<dbReference type="GO" id="GO:0015627">
    <property type="term" value="C:type II protein secretion system complex"/>
    <property type="evidence" value="ECO:0007669"/>
    <property type="project" value="TreeGrafter"/>
</dbReference>
<protein>
    <submittedName>
        <fullName evidence="1">Helix-hairpin-helix domain-containing protein</fullName>
    </submittedName>
</protein>
<reference evidence="1" key="1">
    <citation type="submission" date="2024-05" db="EMBL/GenBank/DDBJ databases">
        <title>Genome sequencing of novel strain.</title>
        <authorList>
            <person name="Ganbat D."/>
            <person name="Ganbat S."/>
            <person name="Lee S.-J."/>
        </authorList>
    </citation>
    <scope>NUCLEOTIDE SEQUENCE</scope>
    <source>
        <strain evidence="1">SMD15-11</strain>
    </source>
</reference>
<dbReference type="SUPFAM" id="SSF81585">
    <property type="entry name" value="PsbU/PolX domain-like"/>
    <property type="match status" value="1"/>
</dbReference>
<dbReference type="AlphaFoldDB" id="A0AB39UUY1"/>
<dbReference type="GO" id="GO:0015628">
    <property type="term" value="P:protein secretion by the type II secretion system"/>
    <property type="evidence" value="ECO:0007669"/>
    <property type="project" value="TreeGrafter"/>
</dbReference>
<sequence>MGFIGFLMGIAIIWLLWNIMRNTSDALDKQTALQYEVVALEKRVDELLEALRNQAEARAEVRPMRLNVNTASMTALTGLPGIGRVLAKRIVDGRPWASVDDLARVEGMNPELLDSLRDRLEV</sequence>
<evidence type="ECO:0000313" key="1">
    <source>
        <dbReference type="EMBL" id="XDT71751.1"/>
    </source>
</evidence>
<accession>A0AB39UUY1</accession>
<dbReference type="PANTHER" id="PTHR21180:SF32">
    <property type="entry name" value="ENDONUCLEASE_EXONUCLEASE_PHOSPHATASE FAMILY DOMAIN-CONTAINING PROTEIN 1"/>
    <property type="match status" value="1"/>
</dbReference>
<dbReference type="InterPro" id="IPR051675">
    <property type="entry name" value="Endo/Exo/Phosphatase_dom_1"/>
</dbReference>
<organism evidence="1">
    <name type="scientific">Thermohahella caldifontis</name>
    <dbReference type="NCBI Taxonomy" id="3142973"/>
    <lineage>
        <taxon>Bacteria</taxon>
        <taxon>Pseudomonadati</taxon>
        <taxon>Pseudomonadota</taxon>
        <taxon>Gammaproteobacteria</taxon>
        <taxon>Oceanospirillales</taxon>
        <taxon>Hahellaceae</taxon>
        <taxon>Thermohahella</taxon>
    </lineage>
</organism>
<proteinExistence type="predicted"/>
<dbReference type="KEGG" id="tcd:AAIA72_13195"/>
<dbReference type="PANTHER" id="PTHR21180">
    <property type="entry name" value="ENDONUCLEASE/EXONUCLEASE/PHOSPHATASE FAMILY DOMAIN-CONTAINING PROTEIN 1"/>
    <property type="match status" value="1"/>
</dbReference>
<dbReference type="Pfam" id="PF12836">
    <property type="entry name" value="HHH_3"/>
    <property type="match status" value="1"/>
</dbReference>
<dbReference type="RefSeq" id="WP_369600776.1">
    <property type="nucleotide sequence ID" value="NZ_CP154858.1"/>
</dbReference>
<gene>
    <name evidence="1" type="ORF">AAIA72_13195</name>
</gene>
<dbReference type="EMBL" id="CP154858">
    <property type="protein sequence ID" value="XDT71751.1"/>
    <property type="molecule type" value="Genomic_DNA"/>
</dbReference>